<gene>
    <name evidence="4" type="ORF">HXK23_03305</name>
</gene>
<keyword evidence="1" id="KW-0812">Transmembrane</keyword>
<dbReference type="Proteomes" id="UP000772566">
    <property type="component" value="Unassembled WGS sequence"/>
</dbReference>
<protein>
    <recommendedName>
        <fullName evidence="3">Sgo0707 N-terminal domain-containing protein</fullName>
    </recommendedName>
</protein>
<evidence type="ECO:0000256" key="1">
    <source>
        <dbReference type="SAM" id="Phobius"/>
    </source>
</evidence>
<dbReference type="PROSITE" id="PS51257">
    <property type="entry name" value="PROKAR_LIPOPROTEIN"/>
    <property type="match status" value="1"/>
</dbReference>
<evidence type="ECO:0000313" key="5">
    <source>
        <dbReference type="Proteomes" id="UP000772566"/>
    </source>
</evidence>
<dbReference type="InterPro" id="IPR043630">
    <property type="entry name" value="Sgo0707_N1"/>
</dbReference>
<dbReference type="Pfam" id="PF18873">
    <property type="entry name" value="Sgo0707_N1"/>
    <property type="match status" value="1"/>
</dbReference>
<accession>A0A930W4S8</accession>
<comment type="caution">
    <text evidence="4">The sequence shown here is derived from an EMBL/GenBank/DDBJ whole genome shotgun (WGS) entry which is preliminary data.</text>
</comment>
<dbReference type="AlphaFoldDB" id="A0A930W4S8"/>
<keyword evidence="2" id="KW-0732">Signal</keyword>
<dbReference type="EMBL" id="JABZGT010000161">
    <property type="protein sequence ID" value="MBF4809234.1"/>
    <property type="molecule type" value="Genomic_DNA"/>
</dbReference>
<proteinExistence type="predicted"/>
<feature type="chain" id="PRO_5037734090" description="Sgo0707 N-terminal domain-containing protein" evidence="2">
    <location>
        <begin position="30"/>
        <end position="143"/>
    </location>
</feature>
<reference evidence="4" key="1">
    <citation type="submission" date="2020-04" db="EMBL/GenBank/DDBJ databases">
        <title>Deep metagenomics examines the oral microbiome during advanced dental caries in children, revealing novel taxa and co-occurrences with host molecules.</title>
        <authorList>
            <person name="Baker J.L."/>
            <person name="Morton J.T."/>
            <person name="Dinis M."/>
            <person name="Alvarez R."/>
            <person name="Tran N.C."/>
            <person name="Knight R."/>
            <person name="Edlund A."/>
        </authorList>
    </citation>
    <scope>NUCLEOTIDE SEQUENCE</scope>
    <source>
        <strain evidence="4">JCVI_22A_bin.2</strain>
    </source>
</reference>
<name>A0A930W4S8_9ACTN</name>
<evidence type="ECO:0000256" key="2">
    <source>
        <dbReference type="SAM" id="SignalP"/>
    </source>
</evidence>
<feature type="signal peptide" evidence="2">
    <location>
        <begin position="1"/>
        <end position="29"/>
    </location>
</feature>
<sequence>MKKGFLKRISVFLTMVVACLFMSINTAQALDRQKDDSDLTQINIYQFTLTRDNMTVLSQGAGVKRIEIPASDTGNLPSTAFVVQPTKDGSNQQYAQPLSLSSLMLALLTASLLTFMSPLTRWTLPLRMPTQITTIQIRLMLHF</sequence>
<organism evidence="4 5">
    <name type="scientific">Lancefieldella parvula</name>
    <dbReference type="NCBI Taxonomy" id="1382"/>
    <lineage>
        <taxon>Bacteria</taxon>
        <taxon>Bacillati</taxon>
        <taxon>Actinomycetota</taxon>
        <taxon>Coriobacteriia</taxon>
        <taxon>Coriobacteriales</taxon>
        <taxon>Atopobiaceae</taxon>
        <taxon>Lancefieldella</taxon>
    </lineage>
</organism>
<keyword evidence="1" id="KW-0472">Membrane</keyword>
<evidence type="ECO:0000313" key="4">
    <source>
        <dbReference type="EMBL" id="MBF4809234.1"/>
    </source>
</evidence>
<evidence type="ECO:0000259" key="3">
    <source>
        <dbReference type="Pfam" id="PF18873"/>
    </source>
</evidence>
<feature type="domain" description="Sgo0707 N-terminal" evidence="3">
    <location>
        <begin position="28"/>
        <end position="100"/>
    </location>
</feature>
<feature type="transmembrane region" description="Helical" evidence="1">
    <location>
        <begin position="98"/>
        <end position="119"/>
    </location>
</feature>
<keyword evidence="1" id="KW-1133">Transmembrane helix</keyword>